<dbReference type="GO" id="GO:0005886">
    <property type="term" value="C:plasma membrane"/>
    <property type="evidence" value="ECO:0007669"/>
    <property type="project" value="UniProtKB-SubCell"/>
</dbReference>
<evidence type="ECO:0000313" key="7">
    <source>
        <dbReference type="EMBL" id="MVN87981.1"/>
    </source>
</evidence>
<proteinExistence type="predicted"/>
<keyword evidence="5 6" id="KW-0472">Membrane</keyword>
<dbReference type="Proteomes" id="UP000483286">
    <property type="component" value="Unassembled WGS sequence"/>
</dbReference>
<dbReference type="InterPro" id="IPR050833">
    <property type="entry name" value="Poly_Biosynth_Transport"/>
</dbReference>
<evidence type="ECO:0000313" key="8">
    <source>
        <dbReference type="Proteomes" id="UP000483286"/>
    </source>
</evidence>
<evidence type="ECO:0000256" key="6">
    <source>
        <dbReference type="SAM" id="Phobius"/>
    </source>
</evidence>
<evidence type="ECO:0008006" key="9">
    <source>
        <dbReference type="Google" id="ProtNLM"/>
    </source>
</evidence>
<feature type="transmembrane region" description="Helical" evidence="6">
    <location>
        <begin position="47"/>
        <end position="66"/>
    </location>
</feature>
<evidence type="ECO:0000256" key="3">
    <source>
        <dbReference type="ARBA" id="ARBA00022692"/>
    </source>
</evidence>
<keyword evidence="8" id="KW-1185">Reference proteome</keyword>
<dbReference type="AlphaFoldDB" id="A0A7C9LS92"/>
<dbReference type="EMBL" id="WQLB01000021">
    <property type="protein sequence ID" value="MVN87981.1"/>
    <property type="molecule type" value="Genomic_DNA"/>
</dbReference>
<comment type="subcellular location">
    <subcellularLocation>
        <location evidence="1">Cell membrane</location>
        <topology evidence="1">Multi-pass membrane protein</topology>
    </subcellularLocation>
</comment>
<feature type="transmembrane region" description="Helical" evidence="6">
    <location>
        <begin position="160"/>
        <end position="181"/>
    </location>
</feature>
<dbReference type="RefSeq" id="WP_157460041.1">
    <property type="nucleotide sequence ID" value="NZ_WQLB01000021.1"/>
</dbReference>
<feature type="transmembrane region" description="Helical" evidence="6">
    <location>
        <begin position="20"/>
        <end position="41"/>
    </location>
</feature>
<feature type="transmembrane region" description="Helical" evidence="6">
    <location>
        <begin position="456"/>
        <end position="474"/>
    </location>
</feature>
<reference evidence="7 8" key="1">
    <citation type="submission" date="2019-12" db="EMBL/GenBank/DDBJ databases">
        <title>Deinococcus sp. HMF7620 Genome sequencing and assembly.</title>
        <authorList>
            <person name="Kang H."/>
            <person name="Kim H."/>
            <person name="Joh K."/>
        </authorList>
    </citation>
    <scope>NUCLEOTIDE SEQUENCE [LARGE SCALE GENOMIC DNA]</scope>
    <source>
        <strain evidence="7 8">HMF7620</strain>
    </source>
</reference>
<feature type="transmembrane region" description="Helical" evidence="6">
    <location>
        <begin position="318"/>
        <end position="339"/>
    </location>
</feature>
<feature type="transmembrane region" description="Helical" evidence="6">
    <location>
        <begin position="187"/>
        <end position="212"/>
    </location>
</feature>
<feature type="transmembrane region" description="Helical" evidence="6">
    <location>
        <begin position="345"/>
        <end position="365"/>
    </location>
</feature>
<keyword evidence="2" id="KW-1003">Cell membrane</keyword>
<feature type="transmembrane region" description="Helical" evidence="6">
    <location>
        <begin position="403"/>
        <end position="423"/>
    </location>
</feature>
<feature type="transmembrane region" description="Helical" evidence="6">
    <location>
        <begin position="377"/>
        <end position="397"/>
    </location>
</feature>
<evidence type="ECO:0000256" key="4">
    <source>
        <dbReference type="ARBA" id="ARBA00022989"/>
    </source>
</evidence>
<evidence type="ECO:0000256" key="1">
    <source>
        <dbReference type="ARBA" id="ARBA00004651"/>
    </source>
</evidence>
<dbReference type="PANTHER" id="PTHR30250">
    <property type="entry name" value="PST FAMILY PREDICTED COLANIC ACID TRANSPORTER"/>
    <property type="match status" value="1"/>
</dbReference>
<gene>
    <name evidence="7" type="ORF">GO986_14585</name>
</gene>
<dbReference type="PANTHER" id="PTHR30250:SF26">
    <property type="entry name" value="PSMA PROTEIN"/>
    <property type="match status" value="1"/>
</dbReference>
<feature type="transmembrane region" description="Helical" evidence="6">
    <location>
        <begin position="132"/>
        <end position="153"/>
    </location>
</feature>
<keyword evidence="3 6" id="KW-0812">Transmembrane</keyword>
<accession>A0A7C9LS92</accession>
<feature type="transmembrane region" description="Helical" evidence="6">
    <location>
        <begin position="86"/>
        <end position="112"/>
    </location>
</feature>
<feature type="transmembrane region" description="Helical" evidence="6">
    <location>
        <begin position="435"/>
        <end position="450"/>
    </location>
</feature>
<comment type="caution">
    <text evidence="7">The sequence shown here is derived from an EMBL/GenBank/DDBJ whole genome shotgun (WGS) entry which is preliminary data.</text>
</comment>
<organism evidence="7 8">
    <name type="scientific">Deinococcus arboris</name>
    <dbReference type="NCBI Taxonomy" id="2682977"/>
    <lineage>
        <taxon>Bacteria</taxon>
        <taxon>Thermotogati</taxon>
        <taxon>Deinococcota</taxon>
        <taxon>Deinococci</taxon>
        <taxon>Deinococcales</taxon>
        <taxon>Deinococcaceae</taxon>
        <taxon>Deinococcus</taxon>
    </lineage>
</organism>
<evidence type="ECO:0000256" key="2">
    <source>
        <dbReference type="ARBA" id="ARBA00022475"/>
    </source>
</evidence>
<name>A0A7C9LS92_9DEIO</name>
<evidence type="ECO:0000256" key="5">
    <source>
        <dbReference type="ARBA" id="ARBA00023136"/>
    </source>
</evidence>
<sequence>MTISERHLRRASRITFAGTLLNFSVLTFQLLFLTPLLIRTVGTKLNGAWVASGDLLLWLQAFDFGLTNYAIQKMSTAYAQEDSQELSAWFSSTLVLLLTLAVVVVVIGSLGADLVYQPFQLDNAAKSDLAAAFVWGLWAVALTIVTYAFTGLARALQAPLITMGAVVCGSVLGMGMSWWALLHGAGIRAIAYGMFVRALIGLIGGIIAFGLFQRERLVRMAPPGRHQLREGLAVMPYSGLGALGYAVSNQSDNFLVGSLFGAHIATQFNTMRRTADVARSVIETLGAANFAGFAHLFARHGADGSQTAYRRLLHLHSVLSLALGGSFVVLNEWFVGWWIGPQFYLGGAVNTLMAIQMFLTTRSYLHNTLNRAMAPSRLAFAVLMVEALVKVSLVLVLGRAFGVSGLLLIGLCVAMLSLLIMSARNATRLNTPDRQWLLVLGALVIVGFIRERSIEWSFAVFVVLVGSLLLQLYINNKDAKSE</sequence>
<keyword evidence="4 6" id="KW-1133">Transmembrane helix</keyword>
<protein>
    <recommendedName>
        <fullName evidence="9">Polysaccharide biosynthesis protein</fullName>
    </recommendedName>
</protein>